<dbReference type="AlphaFoldDB" id="A0A4U7BUS1"/>
<evidence type="ECO:0000256" key="1">
    <source>
        <dbReference type="SAM" id="Phobius"/>
    </source>
</evidence>
<dbReference type="OrthoDB" id="5372311at2"/>
<organism evidence="2 3">
    <name type="scientific">Campylobacter estrildidarum</name>
    <dbReference type="NCBI Taxonomy" id="2510189"/>
    <lineage>
        <taxon>Bacteria</taxon>
        <taxon>Pseudomonadati</taxon>
        <taxon>Campylobacterota</taxon>
        <taxon>Epsilonproteobacteria</taxon>
        <taxon>Campylobacterales</taxon>
        <taxon>Campylobacteraceae</taxon>
        <taxon>Campylobacter</taxon>
    </lineage>
</organism>
<feature type="transmembrane region" description="Helical" evidence="1">
    <location>
        <begin position="297"/>
        <end position="314"/>
    </location>
</feature>
<keyword evidence="1" id="KW-1133">Transmembrane helix</keyword>
<sequence length="400" mass="46006">MRILFFVFLISLNLFARGEISVFSGQDEKMQEELKKLPKEDQRIYQNITPSDENLDIDINDVEDPFVPQSSLVLTNDEYPLKVYVNEAFPITIYAKTTENTDFDFKIGLKKNNDLLFLNPDAKWENVQGEYVTTLWFEAKTSNALLKQISIQLLRNGQVFQQANLNLNPIKYEVTPSNNNFAHLIASSLEVKKIKTSNFDNHNVIVMLELNARNTNLKSFYIDGVQKQGVENLKGDFNASSAFYYAILPSSKTNFEFSYFNKDTKSLENMSFKLIVSDDEVSTQSDLNPTNKSFNIYKQYAFWCLTFIFAVLFVWKKNYIIFGLAVVCFILGFFVDTNIKSGILKAGSRAKILPTEPSTYFYTANSNEKVKILGKRLNYVKVLLENSQIGWVLREDLQKN</sequence>
<dbReference type="Proteomes" id="UP000308838">
    <property type="component" value="Unassembled WGS sequence"/>
</dbReference>
<keyword evidence="1" id="KW-0812">Transmembrane</keyword>
<evidence type="ECO:0000313" key="3">
    <source>
        <dbReference type="Proteomes" id="UP000308838"/>
    </source>
</evidence>
<dbReference type="RefSeq" id="WP_137620006.1">
    <property type="nucleotide sequence ID" value="NZ_NXLZ01000001.1"/>
</dbReference>
<feature type="transmembrane region" description="Helical" evidence="1">
    <location>
        <begin position="319"/>
        <end position="335"/>
    </location>
</feature>
<evidence type="ECO:0000313" key="2">
    <source>
        <dbReference type="EMBL" id="TKX32147.1"/>
    </source>
</evidence>
<name>A0A4U7BUS1_9BACT</name>
<reference evidence="2 3" key="1">
    <citation type="submission" date="2018-05" db="EMBL/GenBank/DDBJ databases">
        <title>Novel Campyloabacter and Helicobacter Species and Strains.</title>
        <authorList>
            <person name="Mannion A.J."/>
            <person name="Shen Z."/>
            <person name="Fox J.G."/>
        </authorList>
    </citation>
    <scope>NUCLEOTIDE SEQUENCE [LARGE SCALE GENOMIC DNA]</scope>
    <source>
        <strain evidence="3">MIT17-664</strain>
    </source>
</reference>
<proteinExistence type="predicted"/>
<comment type="caution">
    <text evidence="2">The sequence shown here is derived from an EMBL/GenBank/DDBJ whole genome shotgun (WGS) entry which is preliminary data.</text>
</comment>
<keyword evidence="1" id="KW-0472">Membrane</keyword>
<gene>
    <name evidence="2" type="ORF">CQA69_01150</name>
</gene>
<evidence type="ECO:0008006" key="4">
    <source>
        <dbReference type="Google" id="ProtNLM"/>
    </source>
</evidence>
<accession>A0A4U7BUS1</accession>
<dbReference type="EMBL" id="NXLZ01000001">
    <property type="protein sequence ID" value="TKX32147.1"/>
    <property type="molecule type" value="Genomic_DNA"/>
</dbReference>
<protein>
    <recommendedName>
        <fullName evidence="4">SH3 domain-containing protein</fullName>
    </recommendedName>
</protein>
<keyword evidence="3" id="KW-1185">Reference proteome</keyword>